<dbReference type="Pfam" id="PF24336">
    <property type="entry name" value="DUF7504"/>
    <property type="match status" value="1"/>
</dbReference>
<sequence length="300" mass="33546">MDDRDEAESRRPTTDSTVGDSSSFAGLAEEVSSKRGTSKDARDETDSTVGGSLSDLAESVRARRPRIDDNSTFERNNDGWDFIDTDTDLEDPPDRDIEFGLEAEAVFEHVERETSLLLVGPGESTVASRLSERLMRPSSAMTNSHQLIISIDRPPEEQLDTLQRLQSDAVETQVLIDARSYAGSDTRDKYGDQVDVLRVSKPSDLRRIGILTTKVLTRWDNAGVPISVCFQSISNLLDAVTDTQRVFRFLHILHGRIRAADAHAYFYFDSTRHDEQTTRTFYSLFDSVLEFDADGSLAVL</sequence>
<feature type="compositionally biased region" description="Basic and acidic residues" evidence="1">
    <location>
        <begin position="58"/>
        <end position="69"/>
    </location>
</feature>
<reference evidence="2 3" key="1">
    <citation type="submission" date="2015-12" db="EMBL/GenBank/DDBJ databases">
        <title>Haloferax profundi sp. nov. isolated from the Discovery deep brine-seawater interface in the Red Sea.</title>
        <authorList>
            <person name="Zhang G."/>
            <person name="Stingl U."/>
            <person name="Rashid M."/>
        </authorList>
    </citation>
    <scope>NUCLEOTIDE SEQUENCE [LARGE SCALE GENOMIC DNA]</scope>
    <source>
        <strain evidence="2 3">SB29</strain>
    </source>
</reference>
<feature type="compositionally biased region" description="Acidic residues" evidence="1">
    <location>
        <begin position="81"/>
        <end position="91"/>
    </location>
</feature>
<dbReference type="EMBL" id="LOPV01000049">
    <property type="protein sequence ID" value="KTG30415.1"/>
    <property type="molecule type" value="Genomic_DNA"/>
</dbReference>
<dbReference type="InterPro" id="IPR055927">
    <property type="entry name" value="DUF7504"/>
</dbReference>
<evidence type="ECO:0000256" key="1">
    <source>
        <dbReference type="SAM" id="MobiDB-lite"/>
    </source>
</evidence>
<feature type="region of interest" description="Disordered" evidence="1">
    <location>
        <begin position="1"/>
        <end position="91"/>
    </location>
</feature>
<evidence type="ECO:0008006" key="4">
    <source>
        <dbReference type="Google" id="ProtNLM"/>
    </source>
</evidence>
<feature type="compositionally biased region" description="Basic and acidic residues" evidence="1">
    <location>
        <begin position="1"/>
        <end position="13"/>
    </location>
</feature>
<gene>
    <name evidence="2" type="ORF">AUR66_08100</name>
</gene>
<accession>A0A0W1SVD2</accession>
<feature type="compositionally biased region" description="Polar residues" evidence="1">
    <location>
        <begin position="14"/>
        <end position="24"/>
    </location>
</feature>
<evidence type="ECO:0000313" key="2">
    <source>
        <dbReference type="EMBL" id="KTG30415.1"/>
    </source>
</evidence>
<dbReference type="Proteomes" id="UP000053157">
    <property type="component" value="Unassembled WGS sequence"/>
</dbReference>
<proteinExistence type="predicted"/>
<evidence type="ECO:0000313" key="3">
    <source>
        <dbReference type="Proteomes" id="UP000053157"/>
    </source>
</evidence>
<dbReference type="AlphaFoldDB" id="A0A0W1SVD2"/>
<protein>
    <recommendedName>
        <fullName evidence="4">KaiC-like domain-containing protein</fullName>
    </recommendedName>
</protein>
<feature type="compositionally biased region" description="Basic and acidic residues" evidence="1">
    <location>
        <begin position="31"/>
        <end position="45"/>
    </location>
</feature>
<organism evidence="2 3">
    <name type="scientific">Haloferax profundi</name>
    <dbReference type="NCBI Taxonomy" id="1544718"/>
    <lineage>
        <taxon>Archaea</taxon>
        <taxon>Methanobacteriati</taxon>
        <taxon>Methanobacteriota</taxon>
        <taxon>Stenosarchaea group</taxon>
        <taxon>Halobacteria</taxon>
        <taxon>Halobacteriales</taxon>
        <taxon>Haloferacaceae</taxon>
        <taxon>Haloferax</taxon>
    </lineage>
</organism>
<keyword evidence="3" id="KW-1185">Reference proteome</keyword>
<comment type="caution">
    <text evidence="2">The sequence shown here is derived from an EMBL/GenBank/DDBJ whole genome shotgun (WGS) entry which is preliminary data.</text>
</comment>
<name>A0A0W1SVD2_9EURY</name>